<comment type="caution">
    <text evidence="1">The sequence shown here is derived from an EMBL/GenBank/DDBJ whole genome shotgun (WGS) entry which is preliminary data.</text>
</comment>
<evidence type="ECO:0000313" key="2">
    <source>
        <dbReference type="Proteomes" id="UP000807504"/>
    </source>
</evidence>
<dbReference type="Proteomes" id="UP000807504">
    <property type="component" value="Unassembled WGS sequence"/>
</dbReference>
<dbReference type="EMBL" id="JABXBU010000001">
    <property type="protein sequence ID" value="KAF8795565.1"/>
    <property type="molecule type" value="Genomic_DNA"/>
</dbReference>
<proteinExistence type="predicted"/>
<organism evidence="1 2">
    <name type="scientific">Argiope bruennichi</name>
    <name type="common">Wasp spider</name>
    <name type="synonym">Aranea bruennichi</name>
    <dbReference type="NCBI Taxonomy" id="94029"/>
    <lineage>
        <taxon>Eukaryota</taxon>
        <taxon>Metazoa</taxon>
        <taxon>Ecdysozoa</taxon>
        <taxon>Arthropoda</taxon>
        <taxon>Chelicerata</taxon>
        <taxon>Arachnida</taxon>
        <taxon>Araneae</taxon>
        <taxon>Araneomorphae</taxon>
        <taxon>Entelegynae</taxon>
        <taxon>Araneoidea</taxon>
        <taxon>Araneidae</taxon>
        <taxon>Argiope</taxon>
    </lineage>
</organism>
<keyword evidence="2" id="KW-1185">Reference proteome</keyword>
<name>A0A8T0FZ74_ARGBR</name>
<reference evidence="1" key="2">
    <citation type="submission" date="2020-06" db="EMBL/GenBank/DDBJ databases">
        <authorList>
            <person name="Sheffer M."/>
        </authorList>
    </citation>
    <scope>NUCLEOTIDE SEQUENCE</scope>
</reference>
<sequence>MQKGNCNDPLKGIMTFSQSGSEYALRDIISEIVILFQRYLSIVHATAVSLTTPNSSQGMENFRMSYLNQDFDIFYSKINESIEIP</sequence>
<protein>
    <submittedName>
        <fullName evidence="1">Uncharacterized protein</fullName>
    </submittedName>
</protein>
<dbReference type="AlphaFoldDB" id="A0A8T0FZ74"/>
<gene>
    <name evidence="1" type="ORF">HNY73_000054</name>
</gene>
<accession>A0A8T0FZ74</accession>
<evidence type="ECO:0000313" key="1">
    <source>
        <dbReference type="EMBL" id="KAF8795565.1"/>
    </source>
</evidence>
<reference evidence="1" key="1">
    <citation type="journal article" date="2020" name="bioRxiv">
        <title>Chromosome-level reference genome of the European wasp spider Argiope bruennichi: a resource for studies on range expansion and evolutionary adaptation.</title>
        <authorList>
            <person name="Sheffer M.M."/>
            <person name="Hoppe A."/>
            <person name="Krehenwinkel H."/>
            <person name="Uhl G."/>
            <person name="Kuss A.W."/>
            <person name="Jensen L."/>
            <person name="Jensen C."/>
            <person name="Gillespie R.G."/>
            <person name="Hoff K.J."/>
            <person name="Prost S."/>
        </authorList>
    </citation>
    <scope>NUCLEOTIDE SEQUENCE</scope>
</reference>